<evidence type="ECO:0000313" key="2">
    <source>
        <dbReference type="EMBL" id="KAK4882726.1"/>
    </source>
</evidence>
<feature type="coiled-coil region" evidence="1">
    <location>
        <begin position="262"/>
        <end position="300"/>
    </location>
</feature>
<proteinExistence type="predicted"/>
<comment type="caution">
    <text evidence="2">The sequence shown here is derived from an EMBL/GenBank/DDBJ whole genome shotgun (WGS) entry which is preliminary data.</text>
</comment>
<dbReference type="EMBL" id="JARPUR010000002">
    <property type="protein sequence ID" value="KAK4882726.1"/>
    <property type="molecule type" value="Genomic_DNA"/>
</dbReference>
<name>A0AAN7PKP2_9COLE</name>
<protein>
    <submittedName>
        <fullName evidence="2">Uncharacterized protein</fullName>
    </submittedName>
</protein>
<evidence type="ECO:0000256" key="1">
    <source>
        <dbReference type="SAM" id="Coils"/>
    </source>
</evidence>
<gene>
    <name evidence="2" type="ORF">RN001_006045</name>
</gene>
<keyword evidence="1" id="KW-0175">Coiled coil</keyword>
<organism evidence="2 3">
    <name type="scientific">Aquatica leii</name>
    <dbReference type="NCBI Taxonomy" id="1421715"/>
    <lineage>
        <taxon>Eukaryota</taxon>
        <taxon>Metazoa</taxon>
        <taxon>Ecdysozoa</taxon>
        <taxon>Arthropoda</taxon>
        <taxon>Hexapoda</taxon>
        <taxon>Insecta</taxon>
        <taxon>Pterygota</taxon>
        <taxon>Neoptera</taxon>
        <taxon>Endopterygota</taxon>
        <taxon>Coleoptera</taxon>
        <taxon>Polyphaga</taxon>
        <taxon>Elateriformia</taxon>
        <taxon>Elateroidea</taxon>
        <taxon>Lampyridae</taxon>
        <taxon>Luciolinae</taxon>
        <taxon>Aquatica</taxon>
    </lineage>
</organism>
<accession>A0AAN7PKP2</accession>
<keyword evidence="3" id="KW-1185">Reference proteome</keyword>
<evidence type="ECO:0000313" key="3">
    <source>
        <dbReference type="Proteomes" id="UP001353858"/>
    </source>
</evidence>
<sequence>METKHIETENSARDNDFSFFRSSTKSKEINSTERVDWCNTKQFVYFPKTVQSDILLFQEENATTSLLKEDSDEDIVYTPPLDPSGFEELDREHILVLSIINGKTVFGHENPFDTDKVGDITEIESDNGVDEVVDETDENIEIIFEDLDNSQLAGSFVNNKHSEASCSMSSSNVKRPLVNLPNKTCKKYKSGHTQTSLTSDLENAKHSTGKKDIDFARRRPTVYVKALTSSLVAEKYEVLLGKRLSIASFQDELLKQQVKHQAEEHRFKIQLLKTQLEQQAENHKLKVEALKLDIAIKKRNLENKY</sequence>
<reference evidence="3" key="1">
    <citation type="submission" date="2023-01" db="EMBL/GenBank/DDBJ databases">
        <title>Key to firefly adult light organ development and bioluminescence: homeobox transcription factors regulate luciferase expression and transportation to peroxisome.</title>
        <authorList>
            <person name="Fu X."/>
        </authorList>
    </citation>
    <scope>NUCLEOTIDE SEQUENCE [LARGE SCALE GENOMIC DNA]</scope>
</reference>
<dbReference type="AlphaFoldDB" id="A0AAN7PKP2"/>
<dbReference type="Proteomes" id="UP001353858">
    <property type="component" value="Unassembled WGS sequence"/>
</dbReference>